<dbReference type="Proteomes" id="UP000612956">
    <property type="component" value="Unassembled WGS sequence"/>
</dbReference>
<dbReference type="AlphaFoldDB" id="A0A917Q8X6"/>
<evidence type="ECO:0000313" key="1">
    <source>
        <dbReference type="EMBL" id="GGK33118.1"/>
    </source>
</evidence>
<protein>
    <submittedName>
        <fullName evidence="1">Uncharacterized protein</fullName>
    </submittedName>
</protein>
<dbReference type="EMBL" id="BMMW01000001">
    <property type="protein sequence ID" value="GGK33118.1"/>
    <property type="molecule type" value="Genomic_DNA"/>
</dbReference>
<accession>A0A917Q8X6</accession>
<organism evidence="1 2">
    <name type="scientific">Nocardia camponoti</name>
    <dbReference type="NCBI Taxonomy" id="1616106"/>
    <lineage>
        <taxon>Bacteria</taxon>
        <taxon>Bacillati</taxon>
        <taxon>Actinomycetota</taxon>
        <taxon>Actinomycetes</taxon>
        <taxon>Mycobacteriales</taxon>
        <taxon>Nocardiaceae</taxon>
        <taxon>Nocardia</taxon>
    </lineage>
</organism>
<reference evidence="1" key="1">
    <citation type="journal article" date="2014" name="Int. J. Syst. Evol. Microbiol.">
        <title>Complete genome sequence of Corynebacterium casei LMG S-19264T (=DSM 44701T), isolated from a smear-ripened cheese.</title>
        <authorList>
            <consortium name="US DOE Joint Genome Institute (JGI-PGF)"/>
            <person name="Walter F."/>
            <person name="Albersmeier A."/>
            <person name="Kalinowski J."/>
            <person name="Ruckert C."/>
        </authorList>
    </citation>
    <scope>NUCLEOTIDE SEQUENCE</scope>
    <source>
        <strain evidence="1">CGMCC 4.7278</strain>
    </source>
</reference>
<reference evidence="1" key="2">
    <citation type="submission" date="2020-09" db="EMBL/GenBank/DDBJ databases">
        <authorList>
            <person name="Sun Q."/>
            <person name="Zhou Y."/>
        </authorList>
    </citation>
    <scope>NUCLEOTIDE SEQUENCE</scope>
    <source>
        <strain evidence="1">CGMCC 4.7278</strain>
    </source>
</reference>
<proteinExistence type="predicted"/>
<comment type="caution">
    <text evidence="1">The sequence shown here is derived from an EMBL/GenBank/DDBJ whole genome shotgun (WGS) entry which is preliminary data.</text>
</comment>
<keyword evidence="2" id="KW-1185">Reference proteome</keyword>
<name>A0A917Q8X6_9NOCA</name>
<evidence type="ECO:0000313" key="2">
    <source>
        <dbReference type="Proteomes" id="UP000612956"/>
    </source>
</evidence>
<sequence>MLLLIIGAPLLVLAMGVAVFAMRNERQQRMRAELAVRERATYEQVVTALAQTTLPNITEAVRQHEVPSVLIDLPGELAQTAFGQSVRWIASTYAEDLRAIADDTRATVERYAEQRRQADVAAAVESVRAELAASTQQARAEVAATAEQARIDAATAAEGARAELSAASRAATSAAVRSFGTSLVSLGTDLGQTLSSALREHRDDAVYETLSRLDHTVQQMIRQAQSYVIVSGGLPGRRWPQQSLTDVVGGATGRVRDFVRVRSAQCDRVVISRARSNRSCTPSLPCSTTRCATRRRRRSWKLVSKKAITASR</sequence>
<gene>
    <name evidence="1" type="ORF">GCM10011591_00960</name>
</gene>